<dbReference type="GO" id="GO:0009014">
    <property type="term" value="F:succinyl-diaminopimelate desuccinylase activity"/>
    <property type="evidence" value="ECO:0007669"/>
    <property type="project" value="UniProtKB-EC"/>
</dbReference>
<sequence>MSELIRQVVNVLMDLIKVRTVALPGENYLEVVTYLDNLMTSYGLGTRIIKVPKSVVKEHYPEFADYPRYILLAELCNVRDKRIHFNAHYDVVPGGSGWLVTEPFKPVLINGRVYGRGASDDKGGVTALVLLAERLSELGEFHGCVEFSFTPDEEIGGESGVGYLINQIRKPDYAIVAEPTGLDTVWIGSMGILQLDVIVRGVSSHASQPWYGTNAFEDGIKVAYALIKELKPKVESRQFMGERATITLGGLARGGVSRNLVPDYFQFSIDRRILPSESIEHALNEIMSGIDNLRNNIKSTVEVHIVNKIEPAISKESTLLTKLMNAVKNVLGMNPKVTISRVPVDTRYLQNMGIDSLTYGPGNVSSAHGPDEYINVSDIVNAVNVYTELIRNIYDK</sequence>
<dbReference type="KEGG" id="vdi:Vdis_0534"/>
<keyword evidence="8" id="KW-0378">Hydrolase</keyword>
<dbReference type="Pfam" id="PF01546">
    <property type="entry name" value="Peptidase_M20"/>
    <property type="match status" value="1"/>
</dbReference>
<organism evidence="13 14">
    <name type="scientific">Vulcanisaeta distributa (strain DSM 14429 / JCM 11212 / NBRC 100878 / IC-017)</name>
    <dbReference type="NCBI Taxonomy" id="572478"/>
    <lineage>
        <taxon>Archaea</taxon>
        <taxon>Thermoproteota</taxon>
        <taxon>Thermoprotei</taxon>
        <taxon>Thermoproteales</taxon>
        <taxon>Thermoproteaceae</taxon>
        <taxon>Vulcanisaeta</taxon>
    </lineage>
</organism>
<dbReference type="STRING" id="572478.Vdis_0534"/>
<dbReference type="InterPro" id="IPR002933">
    <property type="entry name" value="Peptidase_M20"/>
</dbReference>
<dbReference type="Pfam" id="PF07687">
    <property type="entry name" value="M20_dimer"/>
    <property type="match status" value="1"/>
</dbReference>
<dbReference type="InterPro" id="IPR001261">
    <property type="entry name" value="ArgE/DapE_CS"/>
</dbReference>
<keyword evidence="10" id="KW-0170">Cobalt</keyword>
<dbReference type="Gene3D" id="3.40.630.10">
    <property type="entry name" value="Zn peptidases"/>
    <property type="match status" value="2"/>
</dbReference>
<evidence type="ECO:0000259" key="12">
    <source>
        <dbReference type="Pfam" id="PF07687"/>
    </source>
</evidence>
<dbReference type="InterPro" id="IPR011650">
    <property type="entry name" value="Peptidase_M20_dimer"/>
</dbReference>
<comment type="similarity">
    <text evidence="4">Belongs to the peptidase M20A family.</text>
</comment>
<dbReference type="GO" id="GO:0009089">
    <property type="term" value="P:lysine biosynthetic process via diaminopimelate"/>
    <property type="evidence" value="ECO:0007669"/>
    <property type="project" value="UniProtKB-UniPathway"/>
</dbReference>
<comment type="pathway">
    <text evidence="3">Amino-acid biosynthesis; L-lysine biosynthesis via DAP pathway; LL-2,6-diaminopimelate from (S)-tetrahydrodipicolinate (succinylase route): step 3/3.</text>
</comment>
<dbReference type="UniPathway" id="UPA00034">
    <property type="reaction ID" value="UER00021"/>
</dbReference>
<proteinExistence type="inferred from homology"/>
<dbReference type="SUPFAM" id="SSF55031">
    <property type="entry name" value="Bacterial exopeptidase dimerisation domain"/>
    <property type="match status" value="1"/>
</dbReference>
<evidence type="ECO:0000256" key="5">
    <source>
        <dbReference type="ARBA" id="ARBA00011921"/>
    </source>
</evidence>
<keyword evidence="14" id="KW-1185">Reference proteome</keyword>
<dbReference type="InterPro" id="IPR050072">
    <property type="entry name" value="Peptidase_M20A"/>
</dbReference>
<dbReference type="NCBIfam" id="TIGR01910">
    <property type="entry name" value="DapE-ArgE"/>
    <property type="match status" value="1"/>
</dbReference>
<evidence type="ECO:0000256" key="11">
    <source>
        <dbReference type="ARBA" id="ARBA00051301"/>
    </source>
</evidence>
<name>E1QUS9_VULDI</name>
<comment type="catalytic activity">
    <reaction evidence="11">
        <text>N-succinyl-(2S,6S)-2,6-diaminopimelate + H2O = (2S,6S)-2,6-diaminopimelate + succinate</text>
        <dbReference type="Rhea" id="RHEA:22608"/>
        <dbReference type="ChEBI" id="CHEBI:15377"/>
        <dbReference type="ChEBI" id="CHEBI:30031"/>
        <dbReference type="ChEBI" id="CHEBI:57609"/>
        <dbReference type="ChEBI" id="CHEBI:58087"/>
        <dbReference type="EC" id="3.5.1.18"/>
    </reaction>
</comment>
<evidence type="ECO:0000256" key="9">
    <source>
        <dbReference type="ARBA" id="ARBA00022833"/>
    </source>
</evidence>
<dbReference type="InterPro" id="IPR036264">
    <property type="entry name" value="Bact_exopeptidase_dim_dom"/>
</dbReference>
<dbReference type="eggNOG" id="arCOG01107">
    <property type="taxonomic scope" value="Archaea"/>
</dbReference>
<dbReference type="RefSeq" id="WP_013335657.1">
    <property type="nucleotide sequence ID" value="NC_014537.1"/>
</dbReference>
<dbReference type="GeneID" id="9751454"/>
<dbReference type="Gene3D" id="3.30.70.360">
    <property type="match status" value="1"/>
</dbReference>
<dbReference type="AlphaFoldDB" id="E1QUS9"/>
<comment type="cofactor">
    <cofactor evidence="2">
        <name>Zn(2+)</name>
        <dbReference type="ChEBI" id="CHEBI:29105"/>
    </cofactor>
</comment>
<accession>E1QUS9</accession>
<gene>
    <name evidence="13" type="ordered locus">Vdis_0534</name>
</gene>
<evidence type="ECO:0000256" key="8">
    <source>
        <dbReference type="ARBA" id="ARBA00022801"/>
    </source>
</evidence>
<reference evidence="13 14" key="1">
    <citation type="journal article" date="2010" name="Stand. Genomic Sci.">
        <title>Complete genome sequence of Vulcanisaeta distributa type strain (IC-017).</title>
        <authorList>
            <person name="Mavromatis K."/>
            <person name="Sikorski J."/>
            <person name="Pabst E."/>
            <person name="Teshima H."/>
            <person name="Lapidus A."/>
            <person name="Lucas S."/>
            <person name="Nolan M."/>
            <person name="Glavina Del Rio T."/>
            <person name="Cheng J.F."/>
            <person name="Bruce D."/>
            <person name="Goodwin L."/>
            <person name="Pitluck S."/>
            <person name="Liolios K."/>
            <person name="Ivanova N."/>
            <person name="Mikhailova N."/>
            <person name="Pati A."/>
            <person name="Chen A."/>
            <person name="Palaniappan K."/>
            <person name="Land M."/>
            <person name="Hauser L."/>
            <person name="Chang Y.J."/>
            <person name="Jeffries C.D."/>
            <person name="Rohde M."/>
            <person name="Spring S."/>
            <person name="Goker M."/>
            <person name="Wirth R."/>
            <person name="Woyke T."/>
            <person name="Bristow J."/>
            <person name="Eisen J.A."/>
            <person name="Markowitz V."/>
            <person name="Hugenholtz P."/>
            <person name="Klenk H.P."/>
            <person name="Kyrpides N.C."/>
        </authorList>
    </citation>
    <scope>NUCLEOTIDE SEQUENCE [LARGE SCALE GENOMIC DNA]</scope>
    <source>
        <strain evidence="14">DSM 14429 / JCM 11212 / NBRC 100878 / IC-017</strain>
    </source>
</reference>
<evidence type="ECO:0000256" key="1">
    <source>
        <dbReference type="ARBA" id="ARBA00001941"/>
    </source>
</evidence>
<keyword evidence="7" id="KW-0479">Metal-binding</keyword>
<evidence type="ECO:0000256" key="6">
    <source>
        <dbReference type="ARBA" id="ARBA00016853"/>
    </source>
</evidence>
<protein>
    <recommendedName>
        <fullName evidence="6">Probable succinyl-diaminopimelate desuccinylase</fullName>
        <ecNumber evidence="5">3.5.1.18</ecNumber>
    </recommendedName>
</protein>
<comment type="cofactor">
    <cofactor evidence="1">
        <name>Co(2+)</name>
        <dbReference type="ChEBI" id="CHEBI:48828"/>
    </cofactor>
</comment>
<evidence type="ECO:0000256" key="2">
    <source>
        <dbReference type="ARBA" id="ARBA00001947"/>
    </source>
</evidence>
<evidence type="ECO:0000256" key="3">
    <source>
        <dbReference type="ARBA" id="ARBA00005130"/>
    </source>
</evidence>
<reference evidence="14" key="2">
    <citation type="journal article" date="2010" name="Stand. Genomic Sci.">
        <title>Complete genome sequence of Vulcanisaeta distributa type strain (IC-017T).</title>
        <authorList>
            <person name="Mavromatis K."/>
            <person name="Sikorski J."/>
            <person name="Pabst E."/>
            <person name="Teshima H."/>
            <person name="Lapidus A."/>
            <person name="Lucas S."/>
            <person name="Nolan M."/>
            <person name="Glavina Del Rio T."/>
            <person name="Cheng J."/>
            <person name="Bruce D."/>
            <person name="Goodwin L."/>
            <person name="Pitluck S."/>
            <person name="Liolios K."/>
            <person name="Ivanova N."/>
            <person name="Mikhailova N."/>
            <person name="Pati A."/>
            <person name="Chen A."/>
            <person name="Palaniappan K."/>
            <person name="Land M."/>
            <person name="Hauser L."/>
            <person name="Chang Y."/>
            <person name="Jeffries C."/>
            <person name="Rohde M."/>
            <person name="Spring S."/>
            <person name="Goker M."/>
            <person name="Wirth R."/>
            <person name="Woyke T."/>
            <person name="Bristow J."/>
            <person name="Eisen J."/>
            <person name="Markowitz V."/>
            <person name="Hugenholtz P."/>
            <person name="Klenk H."/>
            <person name="Kyrpides N."/>
        </authorList>
    </citation>
    <scope>NUCLEOTIDE SEQUENCE [LARGE SCALE GENOMIC DNA]</scope>
    <source>
        <strain evidence="14">DSM 14429 / JCM 11212 / NBRC 100878 / IC-017</strain>
    </source>
</reference>
<dbReference type="PANTHER" id="PTHR43808">
    <property type="entry name" value="ACETYLORNITHINE DEACETYLASE"/>
    <property type="match status" value="1"/>
</dbReference>
<dbReference type="PANTHER" id="PTHR43808:SF32">
    <property type="entry name" value="ARGE_DAPE-RELATED DEACYLASE"/>
    <property type="match status" value="1"/>
</dbReference>
<dbReference type="InterPro" id="IPR010182">
    <property type="entry name" value="ArgE/DapE"/>
</dbReference>
<evidence type="ECO:0000256" key="10">
    <source>
        <dbReference type="ARBA" id="ARBA00023285"/>
    </source>
</evidence>
<dbReference type="EMBL" id="CP002100">
    <property type="protein sequence ID" value="ADN49932.1"/>
    <property type="molecule type" value="Genomic_DNA"/>
</dbReference>
<dbReference type="OrthoDB" id="24854at2157"/>
<dbReference type="EC" id="3.5.1.18" evidence="5"/>
<keyword evidence="9" id="KW-0862">Zinc</keyword>
<evidence type="ECO:0000313" key="13">
    <source>
        <dbReference type="EMBL" id="ADN49932.1"/>
    </source>
</evidence>
<feature type="domain" description="Peptidase M20 dimerisation" evidence="12">
    <location>
        <begin position="187"/>
        <end position="288"/>
    </location>
</feature>
<evidence type="ECO:0000313" key="14">
    <source>
        <dbReference type="Proteomes" id="UP000006681"/>
    </source>
</evidence>
<evidence type="ECO:0000256" key="4">
    <source>
        <dbReference type="ARBA" id="ARBA00006247"/>
    </source>
</evidence>
<dbReference type="PROSITE" id="PS00759">
    <property type="entry name" value="ARGE_DAPE_CPG2_2"/>
    <property type="match status" value="1"/>
</dbReference>
<evidence type="ECO:0000256" key="7">
    <source>
        <dbReference type="ARBA" id="ARBA00022723"/>
    </source>
</evidence>
<dbReference type="GO" id="GO:0046872">
    <property type="term" value="F:metal ion binding"/>
    <property type="evidence" value="ECO:0007669"/>
    <property type="project" value="UniProtKB-KW"/>
</dbReference>
<dbReference type="SUPFAM" id="SSF53187">
    <property type="entry name" value="Zn-dependent exopeptidases"/>
    <property type="match status" value="1"/>
</dbReference>
<dbReference type="NCBIfam" id="NF006400">
    <property type="entry name" value="PRK08651.1-3"/>
    <property type="match status" value="1"/>
</dbReference>
<dbReference type="HOGENOM" id="CLU_021802_2_3_2"/>
<dbReference type="Proteomes" id="UP000006681">
    <property type="component" value="Chromosome"/>
</dbReference>